<organism evidence="6">
    <name type="scientific">candidate division WOR-3 bacterium</name>
    <dbReference type="NCBI Taxonomy" id="2052148"/>
    <lineage>
        <taxon>Bacteria</taxon>
        <taxon>Bacteria division WOR-3</taxon>
    </lineage>
</organism>
<comment type="caution">
    <text evidence="6">The sequence shown here is derived from an EMBL/GenBank/DDBJ whole genome shotgun (WGS) entry which is preliminary data.</text>
</comment>
<dbReference type="GO" id="GO:0008483">
    <property type="term" value="F:transaminase activity"/>
    <property type="evidence" value="ECO:0007669"/>
    <property type="project" value="UniProtKB-KW"/>
</dbReference>
<protein>
    <recommendedName>
        <fullName evidence="4">Aminotransferase</fullName>
        <ecNumber evidence="4">2.6.1.-</ecNumber>
    </recommendedName>
</protein>
<name>A0A7V4E3G4_UNCW3</name>
<dbReference type="CDD" id="cd00609">
    <property type="entry name" value="AAT_like"/>
    <property type="match status" value="1"/>
</dbReference>
<dbReference type="Pfam" id="PF00155">
    <property type="entry name" value="Aminotran_1_2"/>
    <property type="match status" value="1"/>
</dbReference>
<evidence type="ECO:0000256" key="1">
    <source>
        <dbReference type="ARBA" id="ARBA00001933"/>
    </source>
</evidence>
<dbReference type="PANTHER" id="PTHR42832:SF3">
    <property type="entry name" value="L-GLUTAMINE--4-(METHYLSULFANYL)-2-OXOBUTANOATE AMINOTRANSFERASE"/>
    <property type="match status" value="1"/>
</dbReference>
<comment type="cofactor">
    <cofactor evidence="1 4">
        <name>pyridoxal 5'-phosphate</name>
        <dbReference type="ChEBI" id="CHEBI:597326"/>
    </cofactor>
</comment>
<sequence length="378" mass="43504">MSVFAKRINLLPPYFFKKLDSLKERYKENLIDFGEGNPDLPPPKGIIKALKKALNKKDIYKYPKYNGLLELRVAISEWYKERFKVDLDPEKEIGIVLGAKEGIAHLIWGICDRGDVYVTHDPAFPIYHNEPILAGCKIFKLPLKEENDFLIDFADLKKIKKIKLLAINFPNNPTAAYADIDFYKELINLANKYGFYIMNDNVYSEIYFEEAPPSILQVKGAKDFACEFNSFSKTFNLAGFRLGFVCGNRKMIEALLKVKENVDSGPFNALQEAALYALKREKGFSEKLRRIYFKRQNLLLPSLEKIGLEIKRPKATFYLWAKIPKKEKSSLKYAIKLLKAKRILVAPGIGFGKYGEGYIRFSLTVNEKLIKKAIKRLE</sequence>
<accession>A0A7V4E3G4</accession>
<evidence type="ECO:0000259" key="5">
    <source>
        <dbReference type="Pfam" id="PF00155"/>
    </source>
</evidence>
<dbReference type="InterPro" id="IPR015422">
    <property type="entry name" value="PyrdxlP-dep_Trfase_small"/>
</dbReference>
<dbReference type="PROSITE" id="PS00105">
    <property type="entry name" value="AA_TRANSFER_CLASS_1"/>
    <property type="match status" value="1"/>
</dbReference>
<evidence type="ECO:0000313" key="6">
    <source>
        <dbReference type="EMBL" id="HGK63165.1"/>
    </source>
</evidence>
<dbReference type="InterPro" id="IPR004839">
    <property type="entry name" value="Aminotransferase_I/II_large"/>
</dbReference>
<evidence type="ECO:0000256" key="2">
    <source>
        <dbReference type="ARBA" id="ARBA00022576"/>
    </source>
</evidence>
<dbReference type="AlphaFoldDB" id="A0A7V4E3G4"/>
<evidence type="ECO:0000256" key="4">
    <source>
        <dbReference type="RuleBase" id="RU000481"/>
    </source>
</evidence>
<dbReference type="PANTHER" id="PTHR42832">
    <property type="entry name" value="AMINO ACID AMINOTRANSFERASE"/>
    <property type="match status" value="1"/>
</dbReference>
<dbReference type="InterPro" id="IPR050881">
    <property type="entry name" value="LL-DAP_aminotransferase"/>
</dbReference>
<dbReference type="GO" id="GO:0030170">
    <property type="term" value="F:pyridoxal phosphate binding"/>
    <property type="evidence" value="ECO:0007669"/>
    <property type="project" value="InterPro"/>
</dbReference>
<gene>
    <name evidence="6" type="ORF">ENU74_00985</name>
</gene>
<dbReference type="EC" id="2.6.1.-" evidence="4"/>
<reference evidence="6" key="1">
    <citation type="journal article" date="2020" name="mSystems">
        <title>Genome- and Community-Level Interaction Insights into Carbon Utilization and Element Cycling Functions of Hydrothermarchaeota in Hydrothermal Sediment.</title>
        <authorList>
            <person name="Zhou Z."/>
            <person name="Liu Y."/>
            <person name="Xu W."/>
            <person name="Pan J."/>
            <person name="Luo Z.H."/>
            <person name="Li M."/>
        </authorList>
    </citation>
    <scope>NUCLEOTIDE SEQUENCE [LARGE SCALE GENOMIC DNA]</scope>
    <source>
        <strain evidence="6">SpSt-697</strain>
    </source>
</reference>
<dbReference type="Gene3D" id="3.90.1150.10">
    <property type="entry name" value="Aspartate Aminotransferase, domain 1"/>
    <property type="match status" value="1"/>
</dbReference>
<dbReference type="InterPro" id="IPR004838">
    <property type="entry name" value="NHTrfase_class1_PyrdxlP-BS"/>
</dbReference>
<dbReference type="Gene3D" id="3.40.640.10">
    <property type="entry name" value="Type I PLP-dependent aspartate aminotransferase-like (Major domain)"/>
    <property type="match status" value="1"/>
</dbReference>
<keyword evidence="3 4" id="KW-0808">Transferase</keyword>
<dbReference type="InterPro" id="IPR015424">
    <property type="entry name" value="PyrdxlP-dep_Trfase"/>
</dbReference>
<keyword evidence="2 4" id="KW-0032">Aminotransferase</keyword>
<dbReference type="SUPFAM" id="SSF53383">
    <property type="entry name" value="PLP-dependent transferases"/>
    <property type="match status" value="1"/>
</dbReference>
<comment type="similarity">
    <text evidence="4">Belongs to the class-I pyridoxal-phosphate-dependent aminotransferase family.</text>
</comment>
<evidence type="ECO:0000256" key="3">
    <source>
        <dbReference type="ARBA" id="ARBA00022679"/>
    </source>
</evidence>
<proteinExistence type="inferred from homology"/>
<dbReference type="InterPro" id="IPR015421">
    <property type="entry name" value="PyrdxlP-dep_Trfase_major"/>
</dbReference>
<dbReference type="EMBL" id="DTDR01000033">
    <property type="protein sequence ID" value="HGK63165.1"/>
    <property type="molecule type" value="Genomic_DNA"/>
</dbReference>
<feature type="domain" description="Aminotransferase class I/classII large" evidence="5">
    <location>
        <begin position="29"/>
        <end position="377"/>
    </location>
</feature>